<keyword evidence="7" id="KW-1015">Disulfide bond</keyword>
<dbReference type="EMBL" id="CAJPWZ010000706">
    <property type="protein sequence ID" value="CAG2198983.1"/>
    <property type="molecule type" value="Genomic_DNA"/>
</dbReference>
<proteinExistence type="inferred from homology"/>
<feature type="domain" description="Fucolectin tachylectin-4 pentraxin-1" evidence="8">
    <location>
        <begin position="51"/>
        <end position="185"/>
    </location>
</feature>
<dbReference type="SMART" id="SM00607">
    <property type="entry name" value="FTP"/>
    <property type="match status" value="1"/>
</dbReference>
<dbReference type="Gene3D" id="2.60.120.260">
    <property type="entry name" value="Galactose-binding domain-like"/>
    <property type="match status" value="1"/>
</dbReference>
<evidence type="ECO:0000259" key="8">
    <source>
        <dbReference type="SMART" id="SM00607"/>
    </source>
</evidence>
<keyword evidence="6" id="KW-0106">Calcium</keyword>
<protein>
    <recommendedName>
        <fullName evidence="8">Fucolectin tachylectin-4 pentraxin-1 domain-containing protein</fullName>
    </recommendedName>
</protein>
<reference evidence="9" key="1">
    <citation type="submission" date="2021-03" db="EMBL/GenBank/DDBJ databases">
        <authorList>
            <person name="Bekaert M."/>
        </authorList>
    </citation>
    <scope>NUCLEOTIDE SEQUENCE</scope>
</reference>
<name>A0A8S3QTE6_MYTED</name>
<dbReference type="AlphaFoldDB" id="A0A8S3QTE6"/>
<evidence type="ECO:0000256" key="7">
    <source>
        <dbReference type="ARBA" id="ARBA00023157"/>
    </source>
</evidence>
<comment type="subunit">
    <text evidence="3">Homotrimer.</text>
</comment>
<keyword evidence="5" id="KW-0430">Lectin</keyword>
<dbReference type="InterPro" id="IPR051941">
    <property type="entry name" value="BG_Antigen-Binding_Lectin"/>
</dbReference>
<evidence type="ECO:0000256" key="2">
    <source>
        <dbReference type="ARBA" id="ARBA00010147"/>
    </source>
</evidence>
<keyword evidence="10" id="KW-1185">Reference proteome</keyword>
<organism evidence="9 10">
    <name type="scientific">Mytilus edulis</name>
    <name type="common">Blue mussel</name>
    <dbReference type="NCBI Taxonomy" id="6550"/>
    <lineage>
        <taxon>Eukaryota</taxon>
        <taxon>Metazoa</taxon>
        <taxon>Spiralia</taxon>
        <taxon>Lophotrochozoa</taxon>
        <taxon>Mollusca</taxon>
        <taxon>Bivalvia</taxon>
        <taxon>Autobranchia</taxon>
        <taxon>Pteriomorphia</taxon>
        <taxon>Mytilida</taxon>
        <taxon>Mytiloidea</taxon>
        <taxon>Mytilidae</taxon>
        <taxon>Mytilinae</taxon>
        <taxon>Mytilus</taxon>
    </lineage>
</organism>
<comment type="function">
    <text evidence="1">Acts as a defensive agent. Recognizes blood group fucosylated oligosaccharides including A, B, H and Lewis B-type antigens. Does not recognize Lewis A antigen and has low affinity for monovalent haptens.</text>
</comment>
<evidence type="ECO:0000256" key="1">
    <source>
        <dbReference type="ARBA" id="ARBA00002219"/>
    </source>
</evidence>
<evidence type="ECO:0000313" key="9">
    <source>
        <dbReference type="EMBL" id="CAG2198983.1"/>
    </source>
</evidence>
<accession>A0A8S3QTE6</accession>
<dbReference type="OrthoDB" id="6161740at2759"/>
<evidence type="ECO:0000256" key="5">
    <source>
        <dbReference type="ARBA" id="ARBA00022734"/>
    </source>
</evidence>
<dbReference type="InterPro" id="IPR006585">
    <property type="entry name" value="FTP1"/>
</dbReference>
<comment type="similarity">
    <text evidence="2">Belongs to the fucolectin family.</text>
</comment>
<evidence type="ECO:0000256" key="4">
    <source>
        <dbReference type="ARBA" id="ARBA00022723"/>
    </source>
</evidence>
<dbReference type="GO" id="GO:0001868">
    <property type="term" value="P:regulation of complement activation, lectin pathway"/>
    <property type="evidence" value="ECO:0007669"/>
    <property type="project" value="UniProtKB-ARBA"/>
</dbReference>
<sequence>MPPKNDHVRKMAKCSMKFATRNITTAILNRHSDILKEIHEAVRKDQNIAQLREVAYGKQTRQSSDHGDKYHASASVDGNLDTINHTGLDESPYLEVDLGNEFQIKRIDIFNRKNCCGERFHDVDITIGPSHNQMYLCAHYKGASRNGEHLVFECSHNIKYARYVRITIKGREYLHVAEVKVYAIND</sequence>
<dbReference type="Pfam" id="PF22633">
    <property type="entry name" value="F5_F8_type_C_2"/>
    <property type="match status" value="1"/>
</dbReference>
<evidence type="ECO:0000256" key="3">
    <source>
        <dbReference type="ARBA" id="ARBA00011233"/>
    </source>
</evidence>
<dbReference type="GO" id="GO:0046872">
    <property type="term" value="F:metal ion binding"/>
    <property type="evidence" value="ECO:0007669"/>
    <property type="project" value="UniProtKB-KW"/>
</dbReference>
<gene>
    <name evidence="9" type="ORF">MEDL_13719</name>
</gene>
<dbReference type="GO" id="GO:0042806">
    <property type="term" value="F:fucose binding"/>
    <property type="evidence" value="ECO:0007669"/>
    <property type="project" value="UniProtKB-ARBA"/>
</dbReference>
<dbReference type="PANTHER" id="PTHR45713">
    <property type="entry name" value="FTP DOMAIN-CONTAINING PROTEIN"/>
    <property type="match status" value="1"/>
</dbReference>
<dbReference type="Proteomes" id="UP000683360">
    <property type="component" value="Unassembled WGS sequence"/>
</dbReference>
<dbReference type="InterPro" id="IPR008979">
    <property type="entry name" value="Galactose-bd-like_sf"/>
</dbReference>
<dbReference type="SUPFAM" id="SSF49785">
    <property type="entry name" value="Galactose-binding domain-like"/>
    <property type="match status" value="1"/>
</dbReference>
<keyword evidence="4" id="KW-0479">Metal-binding</keyword>
<dbReference type="GO" id="GO:0010185">
    <property type="term" value="P:regulation of cellular defense response"/>
    <property type="evidence" value="ECO:0007669"/>
    <property type="project" value="UniProtKB-ARBA"/>
</dbReference>
<dbReference type="PANTHER" id="PTHR45713:SF6">
    <property type="entry name" value="F5_8 TYPE C DOMAIN-CONTAINING PROTEIN"/>
    <property type="match status" value="1"/>
</dbReference>
<comment type="caution">
    <text evidence="9">The sequence shown here is derived from an EMBL/GenBank/DDBJ whole genome shotgun (WGS) entry which is preliminary data.</text>
</comment>
<evidence type="ECO:0000313" key="10">
    <source>
        <dbReference type="Proteomes" id="UP000683360"/>
    </source>
</evidence>
<evidence type="ECO:0000256" key="6">
    <source>
        <dbReference type="ARBA" id="ARBA00022837"/>
    </source>
</evidence>